<dbReference type="Pfam" id="PF00440">
    <property type="entry name" value="TetR_N"/>
    <property type="match status" value="1"/>
</dbReference>
<dbReference type="Proteomes" id="UP001166291">
    <property type="component" value="Unassembled WGS sequence"/>
</dbReference>
<name>A0ABS6VV19_9GAMM</name>
<protein>
    <submittedName>
        <fullName evidence="4">TetR/AcrR family transcriptional regulator</fullName>
    </submittedName>
</protein>
<reference evidence="4" key="1">
    <citation type="submission" date="2021-07" db="EMBL/GenBank/DDBJ databases">
        <title>Zhongshania sp. CAU 1632 isolated from seawater.</title>
        <authorList>
            <person name="Kim W."/>
        </authorList>
    </citation>
    <scope>NUCLEOTIDE SEQUENCE</scope>
    <source>
        <strain evidence="4">CAU 1632</strain>
    </source>
</reference>
<feature type="DNA-binding region" description="H-T-H motif" evidence="2">
    <location>
        <begin position="34"/>
        <end position="53"/>
    </location>
</feature>
<sequence length="207" mass="23133">MENKSIKKSSLTKRESIIESAGTLFTLHGYVNVNMDHIAKTAGVSKQTVYSHFKSKQNLFTAAIDCKCDELELALDKIKPNLSCRDYLSHVCSHLATILTSTDSIEIFRVCITEAKHSEVGELFWHAGPEKVRAHLKSYLDEQNQLGILKIENTDYACSQLISMINGQAQFQALLNIPNSQSINDIQNYAQSCANVFYAAYSSDISF</sequence>
<dbReference type="PANTHER" id="PTHR43479:SF11">
    <property type="entry name" value="ACREF_ENVCD OPERON REPRESSOR-RELATED"/>
    <property type="match status" value="1"/>
</dbReference>
<evidence type="ECO:0000256" key="2">
    <source>
        <dbReference type="PROSITE-ProRule" id="PRU00335"/>
    </source>
</evidence>
<dbReference type="EMBL" id="JAHWDQ010000004">
    <property type="protein sequence ID" value="MBW2942180.1"/>
    <property type="molecule type" value="Genomic_DNA"/>
</dbReference>
<dbReference type="PANTHER" id="PTHR43479">
    <property type="entry name" value="ACREF/ENVCD OPERON REPRESSOR-RELATED"/>
    <property type="match status" value="1"/>
</dbReference>
<dbReference type="InterPro" id="IPR039536">
    <property type="entry name" value="TetR_C_Proteobacteria"/>
</dbReference>
<organism evidence="4 5">
    <name type="scientific">Zhongshania aquimaris</name>
    <dbReference type="NCBI Taxonomy" id="2857107"/>
    <lineage>
        <taxon>Bacteria</taxon>
        <taxon>Pseudomonadati</taxon>
        <taxon>Pseudomonadota</taxon>
        <taxon>Gammaproteobacteria</taxon>
        <taxon>Cellvibrionales</taxon>
        <taxon>Spongiibacteraceae</taxon>
        <taxon>Zhongshania</taxon>
    </lineage>
</organism>
<accession>A0ABS6VV19</accession>
<evidence type="ECO:0000256" key="1">
    <source>
        <dbReference type="ARBA" id="ARBA00023125"/>
    </source>
</evidence>
<keyword evidence="1 2" id="KW-0238">DNA-binding</keyword>
<feature type="domain" description="HTH tetR-type" evidence="3">
    <location>
        <begin position="11"/>
        <end position="71"/>
    </location>
</feature>
<evidence type="ECO:0000259" key="3">
    <source>
        <dbReference type="PROSITE" id="PS50977"/>
    </source>
</evidence>
<comment type="caution">
    <text evidence="4">The sequence shown here is derived from an EMBL/GenBank/DDBJ whole genome shotgun (WGS) entry which is preliminary data.</text>
</comment>
<dbReference type="InterPro" id="IPR001647">
    <property type="entry name" value="HTH_TetR"/>
</dbReference>
<keyword evidence="5" id="KW-1185">Reference proteome</keyword>
<evidence type="ECO:0000313" key="5">
    <source>
        <dbReference type="Proteomes" id="UP001166291"/>
    </source>
</evidence>
<evidence type="ECO:0000313" key="4">
    <source>
        <dbReference type="EMBL" id="MBW2942180.1"/>
    </source>
</evidence>
<dbReference type="InterPro" id="IPR050624">
    <property type="entry name" value="HTH-type_Tx_Regulator"/>
</dbReference>
<dbReference type="RefSeq" id="WP_219044417.1">
    <property type="nucleotide sequence ID" value="NZ_JAHWDQ010000004.1"/>
</dbReference>
<proteinExistence type="predicted"/>
<dbReference type="Pfam" id="PF14246">
    <property type="entry name" value="TetR_C_7"/>
    <property type="match status" value="1"/>
</dbReference>
<gene>
    <name evidence="4" type="ORF">KXJ70_15395</name>
</gene>
<dbReference type="PROSITE" id="PS50977">
    <property type="entry name" value="HTH_TETR_2"/>
    <property type="match status" value="1"/>
</dbReference>